<dbReference type="InterPro" id="IPR015424">
    <property type="entry name" value="PyrdxlP-dep_Trfase"/>
</dbReference>
<feature type="domain" description="PDXDC1/PDXD2 second" evidence="8">
    <location>
        <begin position="128"/>
        <end position="261"/>
    </location>
</feature>
<dbReference type="AlphaFoldDB" id="A0A182T238"/>
<evidence type="ECO:0000256" key="7">
    <source>
        <dbReference type="SAM" id="SignalP"/>
    </source>
</evidence>
<dbReference type="VEuPathDB" id="VectorBase:AMAM018084"/>
<proteinExistence type="inferred from homology"/>
<accession>A0A182T238</accession>
<feature type="region of interest" description="Disordered" evidence="6">
    <location>
        <begin position="138"/>
        <end position="178"/>
    </location>
</feature>
<evidence type="ECO:0000256" key="6">
    <source>
        <dbReference type="SAM" id="MobiDB-lite"/>
    </source>
</evidence>
<dbReference type="InterPro" id="IPR050477">
    <property type="entry name" value="GrpII_AminoAcid_Decarb"/>
</dbReference>
<evidence type="ECO:0000256" key="2">
    <source>
        <dbReference type="ARBA" id="ARBA00009533"/>
    </source>
</evidence>
<keyword evidence="7" id="KW-0732">Signal</keyword>
<feature type="signal peptide" evidence="7">
    <location>
        <begin position="1"/>
        <end position="17"/>
    </location>
</feature>
<comment type="cofactor">
    <cofactor evidence="1">
        <name>pyridoxal 5'-phosphate</name>
        <dbReference type="ChEBI" id="CHEBI:597326"/>
    </cofactor>
</comment>
<dbReference type="SUPFAM" id="SSF53383">
    <property type="entry name" value="PLP-dependent transferases"/>
    <property type="match status" value="1"/>
</dbReference>
<keyword evidence="11" id="KW-1185">Reference proteome</keyword>
<comment type="similarity">
    <text evidence="2">Belongs to the group II decarboxylase family.</text>
</comment>
<dbReference type="GO" id="GO:0016831">
    <property type="term" value="F:carboxy-lyase activity"/>
    <property type="evidence" value="ECO:0007669"/>
    <property type="project" value="UniProtKB-KW"/>
</dbReference>
<evidence type="ECO:0000313" key="11">
    <source>
        <dbReference type="Proteomes" id="UP000075901"/>
    </source>
</evidence>
<dbReference type="PANTHER" id="PTHR42735">
    <property type="match status" value="1"/>
</dbReference>
<evidence type="ECO:0000259" key="9">
    <source>
        <dbReference type="Pfam" id="PF22937"/>
    </source>
</evidence>
<reference evidence="11" key="1">
    <citation type="submission" date="2013-09" db="EMBL/GenBank/DDBJ databases">
        <title>The Genome Sequence of Anopheles maculatus species B.</title>
        <authorList>
            <consortium name="The Broad Institute Genomics Platform"/>
            <person name="Neafsey D.E."/>
            <person name="Besansky N."/>
            <person name="Howell P."/>
            <person name="Walton C."/>
            <person name="Young S.K."/>
            <person name="Zeng Q."/>
            <person name="Gargeya S."/>
            <person name="Fitzgerald M."/>
            <person name="Haas B."/>
            <person name="Abouelleil A."/>
            <person name="Allen A.W."/>
            <person name="Alvarado L."/>
            <person name="Arachchi H.M."/>
            <person name="Berlin A.M."/>
            <person name="Chapman S.B."/>
            <person name="Gainer-Dewar J."/>
            <person name="Goldberg J."/>
            <person name="Griggs A."/>
            <person name="Gujja S."/>
            <person name="Hansen M."/>
            <person name="Howarth C."/>
            <person name="Imamovic A."/>
            <person name="Ireland A."/>
            <person name="Larimer J."/>
            <person name="McCowan C."/>
            <person name="Murphy C."/>
            <person name="Pearson M."/>
            <person name="Poon T.W."/>
            <person name="Priest M."/>
            <person name="Roberts A."/>
            <person name="Saif S."/>
            <person name="Shea T."/>
            <person name="Sisk P."/>
            <person name="Sykes S."/>
            <person name="Wortman J."/>
            <person name="Nusbaum C."/>
            <person name="Birren B."/>
        </authorList>
    </citation>
    <scope>NUCLEOTIDE SEQUENCE [LARGE SCALE GENOMIC DNA]</scope>
    <source>
        <strain evidence="11">maculatus3</strain>
    </source>
</reference>
<evidence type="ECO:0000256" key="5">
    <source>
        <dbReference type="ARBA" id="ARBA00023239"/>
    </source>
</evidence>
<keyword evidence="3" id="KW-0210">Decarboxylase</keyword>
<sequence length="362" mass="39300">RIWLHCQGLGLAGLAVAATWLGKVGTSQRVPNSMTLSLNSWLGLTGVPSVLVHKARSLAAKPSTVFDSDPILSNRVSCLSVWSVLQALGADTVIERIFSAFDSCQALGKILLQFEGINVLVLFDQSIPVLLFQFDGHTDKRNRTEPGSEQQTATKPTTTTSTSPTPPPTDGAPKAGTQNVEKNASNAQYYDHLNSWLGQILLRDCGQLSLEMIEHEQHGICIRYCPFVPGYGEQLPRLTPDLLAAFAGCIETQIEILHSTIRHRARFQQLVAASGVLRLIELHGWAGLGGVYYVPEGWETLLTDQAKGELNKLNTALVEALQATDSAFSHAENSDGLICVSSDVRSGVFSPEPAPHPRLRSR</sequence>
<keyword evidence="4" id="KW-0663">Pyridoxal phosphate</keyword>
<dbReference type="Pfam" id="PF22937">
    <property type="entry name" value="PDXDC1-like_cen2"/>
    <property type="match status" value="1"/>
</dbReference>
<dbReference type="InterPro" id="IPR055103">
    <property type="entry name" value="PDXDC1-like_2nd"/>
</dbReference>
<dbReference type="Pfam" id="PF22930">
    <property type="entry name" value="PDXDC1-like_cen"/>
    <property type="match status" value="1"/>
</dbReference>
<evidence type="ECO:0000256" key="1">
    <source>
        <dbReference type="ARBA" id="ARBA00001933"/>
    </source>
</evidence>
<feature type="chain" id="PRO_5008136361" evidence="7">
    <location>
        <begin position="18"/>
        <end position="362"/>
    </location>
</feature>
<name>A0A182T238_9DIPT</name>
<dbReference type="Proteomes" id="UP000075901">
    <property type="component" value="Unassembled WGS sequence"/>
</dbReference>
<dbReference type="PANTHER" id="PTHR42735:SF1">
    <property type="entry name" value="PYRIDOXAL-DEPENDENT DECARBOXYLASE DOMAIN-CONTAINING PROTEIN 1-RELATED"/>
    <property type="match status" value="1"/>
</dbReference>
<keyword evidence="5" id="KW-0456">Lyase</keyword>
<protein>
    <submittedName>
        <fullName evidence="10">Uncharacterized protein</fullName>
    </submittedName>
</protein>
<dbReference type="InterPro" id="IPR055102">
    <property type="entry name" value="PDXDC1-like_3rd"/>
</dbReference>
<reference evidence="10" key="2">
    <citation type="submission" date="2020-05" db="UniProtKB">
        <authorList>
            <consortium name="EnsemblMetazoa"/>
        </authorList>
    </citation>
    <scope>IDENTIFICATION</scope>
    <source>
        <strain evidence="10">maculatus3</strain>
    </source>
</reference>
<dbReference type="EnsemblMetazoa" id="AMAM018084-RA">
    <property type="protein sequence ID" value="AMAM018084-PA"/>
    <property type="gene ID" value="AMAM018084"/>
</dbReference>
<feature type="domain" description="PDXDC1-like third" evidence="9">
    <location>
        <begin position="267"/>
        <end position="341"/>
    </location>
</feature>
<evidence type="ECO:0000313" key="10">
    <source>
        <dbReference type="EnsemblMetazoa" id="AMAM018084-PA"/>
    </source>
</evidence>
<evidence type="ECO:0000259" key="8">
    <source>
        <dbReference type="Pfam" id="PF22930"/>
    </source>
</evidence>
<evidence type="ECO:0000256" key="3">
    <source>
        <dbReference type="ARBA" id="ARBA00022793"/>
    </source>
</evidence>
<evidence type="ECO:0000256" key="4">
    <source>
        <dbReference type="ARBA" id="ARBA00022898"/>
    </source>
</evidence>
<feature type="compositionally biased region" description="Low complexity" evidence="6">
    <location>
        <begin position="152"/>
        <end position="163"/>
    </location>
</feature>
<organism evidence="10 11">
    <name type="scientific">Anopheles maculatus</name>
    <dbReference type="NCBI Taxonomy" id="74869"/>
    <lineage>
        <taxon>Eukaryota</taxon>
        <taxon>Metazoa</taxon>
        <taxon>Ecdysozoa</taxon>
        <taxon>Arthropoda</taxon>
        <taxon>Hexapoda</taxon>
        <taxon>Insecta</taxon>
        <taxon>Pterygota</taxon>
        <taxon>Neoptera</taxon>
        <taxon>Endopterygota</taxon>
        <taxon>Diptera</taxon>
        <taxon>Nematocera</taxon>
        <taxon>Culicoidea</taxon>
        <taxon>Culicidae</taxon>
        <taxon>Anophelinae</taxon>
        <taxon>Anopheles</taxon>
        <taxon>Anopheles maculatus group</taxon>
    </lineage>
</organism>